<keyword evidence="4" id="KW-0547">Nucleotide-binding</keyword>
<dbReference type="EMBL" id="JAROCA020000001">
    <property type="protein sequence ID" value="MDY0405571.1"/>
    <property type="molecule type" value="Genomic_DNA"/>
</dbReference>
<dbReference type="Proteomes" id="UP001228376">
    <property type="component" value="Unassembled WGS sequence"/>
</dbReference>
<evidence type="ECO:0000256" key="2">
    <source>
        <dbReference type="ARBA" id="ARBA00023251"/>
    </source>
</evidence>
<evidence type="ECO:0000256" key="3">
    <source>
        <dbReference type="ARBA" id="ARBA00047831"/>
    </source>
</evidence>
<dbReference type="Pfam" id="PF01909">
    <property type="entry name" value="NTP_transf_2"/>
    <property type="match status" value="1"/>
</dbReference>
<dbReference type="RefSeq" id="WP_306068071.1">
    <property type="nucleotide sequence ID" value="NZ_JAROCA020000001.1"/>
</dbReference>
<feature type="domain" description="Polymerase nucleotidyl transferase" evidence="5">
    <location>
        <begin position="16"/>
        <end position="77"/>
    </location>
</feature>
<evidence type="ECO:0000259" key="6">
    <source>
        <dbReference type="Pfam" id="PF13427"/>
    </source>
</evidence>
<keyword evidence="8" id="KW-1185">Reference proteome</keyword>
<dbReference type="SUPFAM" id="SSF81301">
    <property type="entry name" value="Nucleotidyltransferase"/>
    <property type="match status" value="1"/>
</dbReference>
<name>A0ABU5CGZ9_9BACI</name>
<gene>
    <name evidence="7" type="ORF">P5G51_009340</name>
</gene>
<dbReference type="InterPro" id="IPR024172">
    <property type="entry name" value="AadA/Aad9"/>
</dbReference>
<dbReference type="InterPro" id="IPR043519">
    <property type="entry name" value="NT_sf"/>
</dbReference>
<comment type="catalytic activity">
    <reaction evidence="3 4">
        <text>spectinomycin + ATP = 9-O-adenylylspectinomycin + diphosphate</text>
        <dbReference type="Rhea" id="RHEA:63228"/>
        <dbReference type="ChEBI" id="CHEBI:30616"/>
        <dbReference type="ChEBI" id="CHEBI:33019"/>
        <dbReference type="ChEBI" id="CHEBI:146260"/>
        <dbReference type="ChEBI" id="CHEBI:146261"/>
    </reaction>
</comment>
<evidence type="ECO:0000313" key="8">
    <source>
        <dbReference type="Proteomes" id="UP001228376"/>
    </source>
</evidence>
<sequence>MELQSFLDEFTAHFSTILKQNLEGIYLHGSAAMGCYQEGKSDIDLLIIVGTPISLEVKQELIAAVLKLEEKDPQKQTEWSILRKADLNHFLFPTPFELHYSKSHKDKYVSDPKYTCADGVDADLAAHIVVTQQRGICLYGTEISSAFPLVAEQYFIRSIVHDVSDAMNEIVNNPVYYTLNLCRVLYYFRRGSILSKSEAGQWALEQPFSSENHSIILHCLQIYESTDVHAWRPVERMCLVRFAENMLREIEKELARKGYNGIQFLEEDK</sequence>
<accession>A0ABU5CGZ9</accession>
<evidence type="ECO:0000313" key="7">
    <source>
        <dbReference type="EMBL" id="MDY0405571.1"/>
    </source>
</evidence>
<keyword evidence="4" id="KW-0067">ATP-binding</keyword>
<evidence type="ECO:0000259" key="5">
    <source>
        <dbReference type="Pfam" id="PF01909"/>
    </source>
</evidence>
<evidence type="ECO:0000256" key="4">
    <source>
        <dbReference type="PIRNR" id="PIRNR000819"/>
    </source>
</evidence>
<dbReference type="InterPro" id="IPR025184">
    <property type="entry name" value="AadA_C"/>
</dbReference>
<dbReference type="InterPro" id="IPR002934">
    <property type="entry name" value="Polymerase_NTP_transf_dom"/>
</dbReference>
<keyword evidence="1 4" id="KW-0808">Transferase</keyword>
<organism evidence="7 8">
    <name type="scientific">Tigheibacillus jepli</name>
    <dbReference type="NCBI Taxonomy" id="3035914"/>
    <lineage>
        <taxon>Bacteria</taxon>
        <taxon>Bacillati</taxon>
        <taxon>Bacillota</taxon>
        <taxon>Bacilli</taxon>
        <taxon>Bacillales</taxon>
        <taxon>Bacillaceae</taxon>
        <taxon>Tigheibacillus</taxon>
    </lineage>
</organism>
<dbReference type="PIRSF" id="PIRSF000819">
    <property type="entry name" value="Streptomycin_3-adenylyltransf"/>
    <property type="match status" value="1"/>
</dbReference>
<feature type="domain" description="Adenylyltransferase AadA C-terminal" evidence="6">
    <location>
        <begin position="147"/>
        <end position="248"/>
    </location>
</feature>
<dbReference type="CDD" id="cd05403">
    <property type="entry name" value="NT_KNTase_like"/>
    <property type="match status" value="1"/>
</dbReference>
<evidence type="ECO:0000256" key="1">
    <source>
        <dbReference type="ARBA" id="ARBA00022679"/>
    </source>
</evidence>
<proteinExistence type="predicted"/>
<comment type="caution">
    <text evidence="7">The sequence shown here is derived from an EMBL/GenBank/DDBJ whole genome shotgun (WGS) entry which is preliminary data.</text>
</comment>
<dbReference type="Pfam" id="PF13427">
    <property type="entry name" value="AadA_C"/>
    <property type="match status" value="1"/>
</dbReference>
<reference evidence="7 8" key="1">
    <citation type="submission" date="2023-10" db="EMBL/GenBank/DDBJ databases">
        <title>179-bfca-hs.</title>
        <authorList>
            <person name="Miliotis G."/>
            <person name="Sengupta P."/>
            <person name="Hameed A."/>
            <person name="Chuvochina M."/>
            <person name="Mcdonagh F."/>
            <person name="Simpson A.C."/>
            <person name="Singh N.K."/>
            <person name="Rekha P.D."/>
            <person name="Raman K."/>
            <person name="Hugenholtz P."/>
            <person name="Venkateswaran K."/>
        </authorList>
    </citation>
    <scope>NUCLEOTIDE SEQUENCE [LARGE SCALE GENOMIC DNA]</scope>
    <source>
        <strain evidence="7 8">179-BFC-A-HS</strain>
    </source>
</reference>
<dbReference type="Gene3D" id="3.30.460.10">
    <property type="entry name" value="Beta Polymerase, domain 2"/>
    <property type="match status" value="1"/>
</dbReference>
<keyword evidence="2 4" id="KW-0046">Antibiotic resistance</keyword>
<protein>
    <recommendedName>
        <fullName evidence="4">Spectinomycin 9-adenylyltransferase</fullName>
    </recommendedName>
</protein>
<keyword evidence="4" id="KW-0548">Nucleotidyltransferase</keyword>